<protein>
    <submittedName>
        <fullName evidence="5">Fluorescent protein</fullName>
    </submittedName>
</protein>
<dbReference type="PDB" id="8J2L">
    <property type="method" value="X-ray"/>
    <property type="resolution" value="1.70 A"/>
    <property type="chains" value="A/B=1-217"/>
</dbReference>
<keyword evidence="2" id="KW-0157">Chromophore</keyword>
<reference evidence="7" key="2">
    <citation type="submission" date="2022-06" db="PDB data bank">
        <title>Crystal structure of a bright green fluorescent protein (oxStayGold) in jellyfish Cytaeis uchidae from Biortus.</title>
        <authorList>
            <person name="Wu J."/>
            <person name="Wang F."/>
            <person name="Gui W."/>
            <person name="Cheng W."/>
            <person name="Yang Y."/>
        </authorList>
    </citation>
    <scope>X-RAY CRYSTALLOGRAPHY (1.50 ANGSTROMS)</scope>
</reference>
<keyword evidence="15" id="KW-0862">Zinc</keyword>
<dbReference type="GO" id="GO:0046872">
    <property type="term" value="F:metal ion binding"/>
    <property type="evidence" value="ECO:0007669"/>
    <property type="project" value="UniProtKB-KW"/>
</dbReference>
<reference evidence="13 14" key="10">
    <citation type="journal article" date="2024" name="Nat. Methods">
        <title>Bright and stable monomeric green fluorescent protein derived from StayGold.</title>
        <authorList>
            <person name="Zhang H."/>
            <person name="Lesnov G.D."/>
            <person name="Subach O.M."/>
            <person name="Zhang W."/>
            <person name="Kuzmicheva T.P."/>
            <person name="Vlaskina A.V."/>
            <person name="Samygina V.R."/>
            <person name="Chen L."/>
            <person name="Ye X."/>
            <person name="Nikolaeva A.Y."/>
            <person name="Gabdulkhakov A."/>
            <person name="Papadaki S."/>
            <person name="Qin W."/>
            <person name="Borshchevskiy V."/>
            <person name="Perfilov M.M."/>
            <person name="Gavrikov A.S."/>
            <person name="Drobizhev M."/>
            <person name="Mishin A.S."/>
            <person name="Piatkevich K.D."/>
            <person name="Subach F.V."/>
        </authorList>
    </citation>
    <scope>X-RAY CRYSTALLOGRAPHY (1.45 ANGSTROMS)</scope>
</reference>
<dbReference type="PDB" id="8QBJ">
    <property type="method" value="X-ray"/>
    <property type="resolution" value="1.80 A"/>
    <property type="chains" value="A/C=1-217"/>
</dbReference>
<dbReference type="GO" id="GO:0006091">
    <property type="term" value="P:generation of precursor metabolites and energy"/>
    <property type="evidence" value="ECO:0007669"/>
    <property type="project" value="InterPro"/>
</dbReference>
<reference evidence="10" key="5">
    <citation type="submission" date="2022-09" db="PDB data bank">
        <title>Crystal structure of a bright green fluorescent protein (StayGold) with single mutation (K192Y) in jellyfish Cytaeis uchidae from Biortus.</title>
        <authorList>
            <person name="Wu J."/>
            <person name="Wang F."/>
            <person name="Gui W."/>
            <person name="Cheng W."/>
            <person name="Yang Y."/>
        </authorList>
    </citation>
    <scope>X-RAY CRYSTALLOGRAPHY (2.00 ANGSTROMS)</scope>
</reference>
<evidence type="ECO:0007829" key="8">
    <source>
        <dbReference type="PDB" id="7YRE"/>
    </source>
</evidence>
<evidence type="ECO:0007829" key="6">
    <source>
        <dbReference type="PDB" id="7Y40"/>
    </source>
</evidence>
<reference evidence="9" key="9">
    <citation type="journal article" date="2024" name="Nat. Biotechnol.">
        <title>A monomeric StayGold fluorescent protein.</title>
        <authorList>
            <person name="Ivorra-Molla E."/>
            <person name="Akhuli D."/>
            <person name="McAndrew M.B.L."/>
            <person name="Scott W."/>
            <person name="Kumar L."/>
            <person name="Palani S."/>
            <person name="Mishima M."/>
            <person name="Crow A."/>
            <person name="Balasubramanian M.K."/>
        </authorList>
    </citation>
    <scope>X-RAY CRYSTALLOGRAPHY (1.60 ANGSTROMS)</scope>
</reference>
<reference evidence="5" key="1">
    <citation type="submission" date="2020-11" db="EMBL/GenBank/DDBJ databases">
        <title>Characterization and evolution of novel fluorescent proteins from C. Uchidae.</title>
        <authorList>
            <person name="Ando R."/>
            <person name="Hrano M."/>
            <person name="Takeda N."/>
            <person name="Shimozono S."/>
            <person name="Sugiyama M."/>
            <person name="Miyawaki A."/>
        </authorList>
    </citation>
    <scope>NUCLEOTIDE SEQUENCE</scope>
</reference>
<keyword evidence="15" id="KW-0479">Metal-binding</keyword>
<evidence type="ECO:0000256" key="1">
    <source>
        <dbReference type="ARBA" id="ARBA00008949"/>
    </source>
</evidence>
<dbReference type="PDB" id="8XLD">
    <property type="method" value="X-ray"/>
    <property type="resolution" value="2.10 A"/>
    <property type="chains" value="A=1-217"/>
</dbReference>
<keyword evidence="6 7" id="KW-0002">3D-structure</keyword>
<evidence type="ECO:0007829" key="10">
    <source>
        <dbReference type="PDB" id="8GYF"/>
    </source>
</evidence>
<dbReference type="InterPro" id="IPR009017">
    <property type="entry name" value="GFP"/>
</dbReference>
<comment type="similarity">
    <text evidence="1">Belongs to the GFP family.</text>
</comment>
<dbReference type="EMBL" id="LC593677">
    <property type="protein sequence ID" value="BCN13399.1"/>
    <property type="molecule type" value="mRNA"/>
</dbReference>
<reference evidence="16" key="11">
    <citation type="submission" date="2024-03" db="PDB data bank">
        <title>Structure of mBaoJin2.</title>
        <authorList>
            <person name="Boyko K.M."/>
            <person name="Nikolaeva A.Y."/>
            <person name="Minyaev M.E."/>
            <person name="Kuzmicheva T.P."/>
            <person name="Vlaskina A.V."/>
            <person name="Popov V.O."/>
            <person name="Pyatkevich K.D."/>
            <person name="Subach F.V."/>
        </authorList>
    </citation>
    <scope>X-RAY CRYSTALLOGRAPHY (1.90 ANGSTROMS)</scope>
</reference>
<dbReference type="InterPro" id="IPR011584">
    <property type="entry name" value="GFP-related"/>
</dbReference>
<accession>A0A8S0GSD4</accession>
<evidence type="ECO:0007829" key="16">
    <source>
        <dbReference type="PDB" id="8YQ4"/>
    </source>
</evidence>
<dbReference type="PDB" id="7YRE">
    <property type="method" value="X-ray"/>
    <property type="resolution" value="2.30 A"/>
    <property type="chains" value="A/B/C/D=1-217"/>
</dbReference>
<dbReference type="PDB" id="8J2K">
    <property type="method" value="X-ray"/>
    <property type="resolution" value="1.70 A"/>
    <property type="chains" value="A/B=1-217"/>
</dbReference>
<keyword evidence="4" id="KW-0599">Photoprotein</keyword>
<evidence type="ECO:0007829" key="12">
    <source>
        <dbReference type="PDB" id="8J2I"/>
    </source>
</evidence>
<evidence type="ECO:0007829" key="7">
    <source>
        <dbReference type="PDB" id="7YAO"/>
    </source>
</evidence>
<dbReference type="PDB" id="8BXT">
    <property type="method" value="X-ray"/>
    <property type="resolution" value="1.60 A"/>
    <property type="chains" value="A/B=1-217"/>
</dbReference>
<evidence type="ECO:0007829" key="15">
    <source>
        <dbReference type="PDB" id="8XLD"/>
    </source>
</evidence>
<feature type="binding site" evidence="15">
    <location>
        <position position="97"/>
    </location>
    <ligand>
        <name>Zn(2+)</name>
        <dbReference type="ChEBI" id="CHEBI:29105"/>
    </ligand>
</feature>
<reference evidence="17" key="8">
    <citation type="journal article" date="2024" name="bioRxiv">
        <title>StayRose: a photostable StayGold derivative red-shifted by genetic code expansion.</title>
        <authorList>
            <person name="Scott W."/>
            <person name="Ivorra-Molla E."/>
            <person name="Akhuli D."/>
            <person name="Massam-Wu T."/>
            <person name="Cook J."/>
            <person name="Song L."/>
            <person name="Mishima M."/>
            <person name="Crow A."/>
            <person name="Balasubramanian M.K."/>
        </authorList>
    </citation>
    <scope>X-RAY CRYSTALLOGRAPHY (1.65 ANGSTROMS)</scope>
</reference>
<evidence type="ECO:0007829" key="17">
    <source>
        <dbReference type="PDB" id="9G7Q"/>
    </source>
</evidence>
<dbReference type="PDB" id="8QDD">
    <property type="method" value="X-ray"/>
    <property type="resolution" value="1.60 A"/>
    <property type="chains" value="A/C=1-217"/>
</dbReference>
<dbReference type="PDB" id="8J2J">
    <property type="method" value="X-ray"/>
    <property type="resolution" value="1.90 A"/>
    <property type="chains" value="A/B=1-217"/>
</dbReference>
<evidence type="ECO:0000256" key="3">
    <source>
        <dbReference type="ARBA" id="ARBA00023223"/>
    </source>
</evidence>
<dbReference type="InterPro" id="IPR000786">
    <property type="entry name" value="Green_fluorescent_prot"/>
</dbReference>
<evidence type="ECO:0007829" key="13">
    <source>
        <dbReference type="PDB" id="8Q79"/>
    </source>
</evidence>
<evidence type="ECO:0007829" key="11">
    <source>
        <dbReference type="PDB" id="8J2H"/>
    </source>
</evidence>
<name>A0A8S0GSD4_9CNID</name>
<dbReference type="AlphaFoldDB" id="A0A8S0GSD4"/>
<dbReference type="PDB" id="8GYF">
    <property type="method" value="X-ray"/>
    <property type="resolution" value="2.00 A"/>
    <property type="chains" value="A/B=1-217"/>
</dbReference>
<evidence type="ECO:0007829" key="9">
    <source>
        <dbReference type="PDB" id="8BXT"/>
    </source>
</evidence>
<dbReference type="PDB" id="7Y40">
    <property type="method" value="X-ray"/>
    <property type="resolution" value="1.70 A"/>
    <property type="chains" value="A/B=1-217"/>
</dbReference>
<sequence>MASTPFKFQLKGTINGKSFTVEGEGEGNSHEGSHKGKYVCTSGKLPMSWAALGTSFGYGMKYYTKYPSGLKNWFHEVMPEGFTYDRHIQYKGDGSIHAKHQHFMKNGTYHNIVEFTGQDFKENSPVLTGDMNVSLPNEVQHIPRDDGVECPVTLLYPLLSDKSKCVEVHQNTICKPLHNQPAPDVPYHWIRKQYTQSKDDTEERDHICQSETLEAHL</sequence>
<dbReference type="PDB" id="9G7Q">
    <property type="method" value="X-ray"/>
    <property type="resolution" value="1.65 A"/>
    <property type="chains" value="A/B=1-217"/>
</dbReference>
<dbReference type="SMR" id="A0A8S0GSD4"/>
<reference evidence="6" key="3">
    <citation type="submission" date="2022-06" db="PDB data bank">
        <title>Crystal structure of a bright green fluorescent protein (StayGold) in jellyfish Cytaeis uchidae from Biortus.</title>
        <authorList>
            <person name="Wu J."/>
            <person name="Wang F."/>
            <person name="Gui W."/>
            <person name="Cheng W."/>
            <person name="Yang Y."/>
        </authorList>
    </citation>
    <scope>X-RAY CRYSTALLOGRAPHY (1.70 ANGSTROMS)</scope>
</reference>
<evidence type="ECO:0000256" key="2">
    <source>
        <dbReference type="ARBA" id="ARBA00022991"/>
    </source>
</evidence>
<dbReference type="PDB" id="8Q79">
    <property type="method" value="X-ray"/>
    <property type="resolution" value="1.45 A"/>
    <property type="chains" value="A/B=1-217"/>
</dbReference>
<organism evidence="5">
    <name type="scientific">Cytaeis uchidae</name>
    <dbReference type="NCBI Taxonomy" id="1254443"/>
    <lineage>
        <taxon>Eukaryota</taxon>
        <taxon>Metazoa</taxon>
        <taxon>Cnidaria</taxon>
        <taxon>Hydrozoa</taxon>
        <taxon>Hydroidolina</taxon>
        <taxon>Anthoathecata</taxon>
        <taxon>Filifera</taxon>
        <taxon>Cytaeididae</taxon>
        <taxon>Cytaeis</taxon>
    </lineage>
</organism>
<dbReference type="GO" id="GO:0008218">
    <property type="term" value="P:bioluminescence"/>
    <property type="evidence" value="ECO:0007669"/>
    <property type="project" value="UniProtKB-KW"/>
</dbReference>
<reference evidence="15" key="7">
    <citation type="submission" date="2023-12" db="PDB data bank">
        <title>Structure of the GFP:GFP-nanobody complex from Biortus.</title>
        <authorList>
            <person name="Wang F."/>
            <person name="Cheng W."/>
            <person name="Yuan Z."/>
            <person name="Lin D."/>
            <person name="Bao C."/>
        </authorList>
    </citation>
    <scope>X-RAY CRYSTALLOGRAPHY (2.10 ANGSTROMS) IN COMPLEX WITH ZN(2+)</scope>
</reference>
<proteinExistence type="evidence at protein level"/>
<feature type="binding site" evidence="15">
    <location>
        <position position="85"/>
    </location>
    <ligand>
        <name>Zn(2+)</name>
        <dbReference type="ChEBI" id="CHEBI:29105"/>
    </ligand>
</feature>
<dbReference type="PDB" id="8YQ4">
    <property type="method" value="X-ray"/>
    <property type="resolution" value="1.90 A"/>
    <property type="chains" value="A/B=1-217"/>
</dbReference>
<dbReference type="PDB" id="8J3J">
    <property type="method" value="X-ray"/>
    <property type="resolution" value="1.70 A"/>
    <property type="chains" value="A/B=1-217"/>
</dbReference>
<keyword evidence="3" id="KW-0455">Luminescence</keyword>
<dbReference type="SUPFAM" id="SSF54511">
    <property type="entry name" value="GFP-like"/>
    <property type="match status" value="1"/>
</dbReference>
<evidence type="ECO:0000313" key="5">
    <source>
        <dbReference type="EMBL" id="BCN13399.1"/>
    </source>
</evidence>
<dbReference type="PDB" id="8J2I">
    <property type="method" value="X-ray"/>
    <property type="resolution" value="1.75 A"/>
    <property type="chains" value="A/B=1-217"/>
</dbReference>
<dbReference type="PRINTS" id="PR01229">
    <property type="entry name" value="GFLUORESCENT"/>
</dbReference>
<gene>
    <name evidence="5" type="primary">CU17S</name>
</gene>
<feature type="binding site" evidence="15">
    <location>
        <position position="87"/>
    </location>
    <ligand>
        <name>Zn(2+)</name>
        <dbReference type="ChEBI" id="CHEBI:29105"/>
    </ligand>
</feature>
<reference evidence="11 12" key="6">
    <citation type="submission" date="2023-04" db="PDB data bank">
        <title>Crystal structure of a bright green fluorescent protein (StayGold) in jellyfish Cytaeis uchidae from Biortus.</title>
        <authorList>
            <person name="Wu J."/>
            <person name="Wang F."/>
            <person name="Gui W."/>
            <person name="Cheng W."/>
            <person name="Yang Y."/>
        </authorList>
    </citation>
    <scope>X-RAY CRYSTALLOGRAPHY (1.70 ANGSTROMS)</scope>
</reference>
<evidence type="ECO:0007829" key="14">
    <source>
        <dbReference type="PDB" id="8QBJ"/>
    </source>
</evidence>
<dbReference type="PDB" id="8J2H">
    <property type="method" value="X-ray"/>
    <property type="resolution" value="1.70 A"/>
    <property type="chains" value="A/B=1-217"/>
</dbReference>
<evidence type="ECO:0000256" key="4">
    <source>
        <dbReference type="ARBA" id="ARBA00023262"/>
    </source>
</evidence>
<dbReference type="Gene3D" id="2.40.155.10">
    <property type="entry name" value="Green fluorescent protein"/>
    <property type="match status" value="1"/>
</dbReference>
<dbReference type="Pfam" id="PF01353">
    <property type="entry name" value="GFP"/>
    <property type="match status" value="1"/>
</dbReference>
<dbReference type="PDB" id="7YAO">
    <property type="method" value="X-ray"/>
    <property type="resolution" value="1.50 A"/>
    <property type="chains" value="A/B=1-217"/>
</dbReference>
<reference evidence="8" key="4">
    <citation type="submission" date="2022-08" db="PDB data bank">
        <title>Crystal structure of a bright green fluorescent protein (StayGold) with triple mutations (N137A, Q140S, Y187F) in jellyfish Cytaeis uchidae from Biortus.</title>
        <authorList>
            <person name="Wu J."/>
            <person name="Wang F."/>
            <person name="Gui W."/>
            <person name="Cheng W."/>
            <person name="Yang Y."/>
        </authorList>
    </citation>
    <scope>X-RAY CRYSTALLOGRAPHY (2.30 ANGSTROMS)</scope>
</reference>